<dbReference type="EMBL" id="NAJP01000006">
    <property type="protein sequence ID" value="TKA47150.1"/>
    <property type="molecule type" value="Genomic_DNA"/>
</dbReference>
<dbReference type="Gene3D" id="3.60.21.10">
    <property type="match status" value="1"/>
</dbReference>
<evidence type="ECO:0000259" key="2">
    <source>
        <dbReference type="Pfam" id="PF00149"/>
    </source>
</evidence>
<dbReference type="AlphaFoldDB" id="A0A4U0VDP6"/>
<protein>
    <recommendedName>
        <fullName evidence="2">Calcineurin-like phosphoesterase domain-containing protein</fullName>
    </recommendedName>
</protein>
<name>A0A4U0VDP6_9PEZI</name>
<gene>
    <name evidence="3" type="ORF">B0A54_02628</name>
</gene>
<dbReference type="Proteomes" id="UP000310066">
    <property type="component" value="Unassembled WGS sequence"/>
</dbReference>
<dbReference type="STRING" id="329885.A0A4U0VDP6"/>
<feature type="compositionally biased region" description="Polar residues" evidence="1">
    <location>
        <begin position="320"/>
        <end position="329"/>
    </location>
</feature>
<feature type="region of interest" description="Disordered" evidence="1">
    <location>
        <begin position="1"/>
        <end position="24"/>
    </location>
</feature>
<feature type="domain" description="Calcineurin-like phosphoesterase" evidence="2">
    <location>
        <begin position="33"/>
        <end position="273"/>
    </location>
</feature>
<evidence type="ECO:0000256" key="1">
    <source>
        <dbReference type="SAM" id="MobiDB-lite"/>
    </source>
</evidence>
<dbReference type="OrthoDB" id="550558at2759"/>
<sequence>MEKGSADNDDDDDDDDDDDGSMPAHRGRLMMRRLWAIADIHLSFKSNREEFAKLQPRGIDDGLILAGDVGETIETLNEAFEVSKRHFKHVFWVPGNHELYSSKSAKEDEMHLRGESKYMACIMAAKRHGVLTPEDEYMTWVYEDNGVQTAAMICPIFTLYDYSFRPEHVTREGALDWAMEEGIKATDETLLHADPYPTRDEWCARLVTEAETKLAKAAATGFPLVIINHWPLREDTIFIPRVPRFSLWCGTILTKEWHLKYHAKVVVTGHLHVRRTDWIDGVRFEEVSLGYPRQWQEAKDEGHTVNTLLREILPGEPTPQEGNEPTTTWRGRGRGWSLSHGLEPMTPSSPTNRTNVRAL</sequence>
<reference evidence="3 4" key="1">
    <citation type="submission" date="2017-03" db="EMBL/GenBank/DDBJ databases">
        <title>Genomes of endolithic fungi from Antarctica.</title>
        <authorList>
            <person name="Coleine C."/>
            <person name="Masonjones S."/>
            <person name="Stajich J.E."/>
        </authorList>
    </citation>
    <scope>NUCLEOTIDE SEQUENCE [LARGE SCALE GENOMIC DNA]</scope>
    <source>
        <strain evidence="3 4">CCFEE 5311</strain>
    </source>
</reference>
<dbReference type="GO" id="GO:0016787">
    <property type="term" value="F:hydrolase activity"/>
    <property type="evidence" value="ECO:0007669"/>
    <property type="project" value="InterPro"/>
</dbReference>
<evidence type="ECO:0000313" key="4">
    <source>
        <dbReference type="Proteomes" id="UP000310066"/>
    </source>
</evidence>
<comment type="caution">
    <text evidence="3">The sequence shown here is derived from an EMBL/GenBank/DDBJ whole genome shotgun (WGS) entry which is preliminary data.</text>
</comment>
<organism evidence="3 4">
    <name type="scientific">Friedmanniomyces endolithicus</name>
    <dbReference type="NCBI Taxonomy" id="329885"/>
    <lineage>
        <taxon>Eukaryota</taxon>
        <taxon>Fungi</taxon>
        <taxon>Dikarya</taxon>
        <taxon>Ascomycota</taxon>
        <taxon>Pezizomycotina</taxon>
        <taxon>Dothideomycetes</taxon>
        <taxon>Dothideomycetidae</taxon>
        <taxon>Mycosphaerellales</taxon>
        <taxon>Teratosphaeriaceae</taxon>
        <taxon>Friedmanniomyces</taxon>
    </lineage>
</organism>
<dbReference type="PANTHER" id="PTHR36492:SF2">
    <property type="entry name" value="[ACYL-CARRIER-PROTEIN] PHOSPHODIESTERASE PPTH"/>
    <property type="match status" value="1"/>
</dbReference>
<proteinExistence type="predicted"/>
<accession>A0A4U0VDP6</accession>
<dbReference type="InterPro" id="IPR004843">
    <property type="entry name" value="Calcineurin-like_PHP"/>
</dbReference>
<feature type="region of interest" description="Disordered" evidence="1">
    <location>
        <begin position="313"/>
        <end position="359"/>
    </location>
</feature>
<dbReference type="PANTHER" id="PTHR36492">
    <property type="match status" value="1"/>
</dbReference>
<dbReference type="InterPro" id="IPR052963">
    <property type="entry name" value="Pantetheine_PDE"/>
</dbReference>
<evidence type="ECO:0000313" key="3">
    <source>
        <dbReference type="EMBL" id="TKA47150.1"/>
    </source>
</evidence>
<dbReference type="SUPFAM" id="SSF56300">
    <property type="entry name" value="Metallo-dependent phosphatases"/>
    <property type="match status" value="1"/>
</dbReference>
<dbReference type="InterPro" id="IPR029052">
    <property type="entry name" value="Metallo-depent_PP-like"/>
</dbReference>
<feature type="compositionally biased region" description="Acidic residues" evidence="1">
    <location>
        <begin position="7"/>
        <end position="20"/>
    </location>
</feature>
<feature type="compositionally biased region" description="Polar residues" evidence="1">
    <location>
        <begin position="346"/>
        <end position="359"/>
    </location>
</feature>
<dbReference type="Pfam" id="PF00149">
    <property type="entry name" value="Metallophos"/>
    <property type="match status" value="1"/>
</dbReference>